<keyword evidence="3" id="KW-0804">Transcription</keyword>
<dbReference type="GO" id="GO:0003700">
    <property type="term" value="F:DNA-binding transcription factor activity"/>
    <property type="evidence" value="ECO:0007669"/>
    <property type="project" value="InterPro"/>
</dbReference>
<dbReference type="PROSITE" id="PS01124">
    <property type="entry name" value="HTH_ARAC_FAMILY_2"/>
    <property type="match status" value="1"/>
</dbReference>
<dbReference type="PATRIC" id="fig|69222.5.peg.1420"/>
<accession>A0A014N9X6</accession>
<sequence length="318" mass="35897">MQTFDTGAVAWADRSDYWRDAISQTFIPLECAFADGDHQGRITSGVWQDLRISEIACSAQNVSRRRRGADNHPDNLILLSVVSQGTTSVAQAGQQVSLTAGEFGLYDTRQPYQLHLEGESRQHVVQIPVEHLWQRLGKTDRLLACVFGSQHPLVPYLQMLLANLMALPDSLPQQYAAMLYDQLLSLVSSIISDQYRTTRNQNGSWHGLLFQIKIMINSHLAEQSLSASTVAANFNISPRYLARLFQKEGTSFGRYLLSQRLEKSAQALRSPLNSHTQVSEIAWRNGFSDMSWFSREFRSRFGCSPTDYRQGHQLTLAE</sequence>
<dbReference type="PROSITE" id="PS00041">
    <property type="entry name" value="HTH_ARAC_FAMILY_1"/>
    <property type="match status" value="1"/>
</dbReference>
<keyword evidence="1" id="KW-0805">Transcription regulation</keyword>
<dbReference type="InterPro" id="IPR020449">
    <property type="entry name" value="Tscrpt_reg_AraC-type_HTH"/>
</dbReference>
<dbReference type="Pfam" id="PF12833">
    <property type="entry name" value="HTH_18"/>
    <property type="match status" value="1"/>
</dbReference>
<name>A0A014N9X6_9GAMM</name>
<dbReference type="InterPro" id="IPR009057">
    <property type="entry name" value="Homeodomain-like_sf"/>
</dbReference>
<dbReference type="SMART" id="SM00342">
    <property type="entry name" value="HTH_ARAC"/>
    <property type="match status" value="1"/>
</dbReference>
<evidence type="ECO:0000259" key="4">
    <source>
        <dbReference type="PROSITE" id="PS01124"/>
    </source>
</evidence>
<evidence type="ECO:0000313" key="5">
    <source>
        <dbReference type="EMBL" id="EXU76188.1"/>
    </source>
</evidence>
<organism evidence="5 6">
    <name type="scientific">Erwinia mallotivora</name>
    <dbReference type="NCBI Taxonomy" id="69222"/>
    <lineage>
        <taxon>Bacteria</taxon>
        <taxon>Pseudomonadati</taxon>
        <taxon>Pseudomonadota</taxon>
        <taxon>Gammaproteobacteria</taxon>
        <taxon>Enterobacterales</taxon>
        <taxon>Erwiniaceae</taxon>
        <taxon>Erwinia</taxon>
    </lineage>
</organism>
<dbReference type="STRING" id="69222.BG55_06915"/>
<keyword evidence="2" id="KW-0238">DNA-binding</keyword>
<dbReference type="Pfam" id="PF14525">
    <property type="entry name" value="AraC_binding_2"/>
    <property type="match status" value="1"/>
</dbReference>
<dbReference type="PANTHER" id="PTHR43280:SF31">
    <property type="entry name" value="TRANSCRIPTIONAL REGULATORY PROTEIN"/>
    <property type="match status" value="1"/>
</dbReference>
<dbReference type="GO" id="GO:0043565">
    <property type="term" value="F:sequence-specific DNA binding"/>
    <property type="evidence" value="ECO:0007669"/>
    <property type="project" value="InterPro"/>
</dbReference>
<evidence type="ECO:0000256" key="1">
    <source>
        <dbReference type="ARBA" id="ARBA00023015"/>
    </source>
</evidence>
<reference evidence="5 6" key="1">
    <citation type="submission" date="2014-02" db="EMBL/GenBank/DDBJ databases">
        <title>Draft genome of Erwinia mallotivora strain BT-MARDI, a papaya dieback pathogen.</title>
        <authorList>
            <person name="Redzuan R."/>
            <person name="Abu Bakar N."/>
            <person name="Badrun R."/>
            <person name="Mohd Raih M.F."/>
            <person name="Rozano L."/>
            <person name="Mat Amin N."/>
        </authorList>
    </citation>
    <scope>NUCLEOTIDE SEQUENCE [LARGE SCALE GENOMIC DNA]</scope>
    <source>
        <strain evidence="5 6">BT-MARDI</strain>
    </source>
</reference>
<keyword evidence="6" id="KW-1185">Reference proteome</keyword>
<dbReference type="OrthoDB" id="9803764at2"/>
<dbReference type="InterPro" id="IPR018062">
    <property type="entry name" value="HTH_AraC-typ_CS"/>
</dbReference>
<evidence type="ECO:0000256" key="2">
    <source>
        <dbReference type="ARBA" id="ARBA00023125"/>
    </source>
</evidence>
<feature type="domain" description="HTH araC/xylS-type" evidence="4">
    <location>
        <begin position="210"/>
        <end position="311"/>
    </location>
</feature>
<dbReference type="Proteomes" id="UP000019918">
    <property type="component" value="Unassembled WGS sequence"/>
</dbReference>
<evidence type="ECO:0000313" key="6">
    <source>
        <dbReference type="Proteomes" id="UP000019918"/>
    </source>
</evidence>
<dbReference type="PRINTS" id="PR00032">
    <property type="entry name" value="HTHARAC"/>
</dbReference>
<protein>
    <submittedName>
        <fullName evidence="5">AraC family transcriptional regulator</fullName>
    </submittedName>
</protein>
<dbReference type="AlphaFoldDB" id="A0A014N9X6"/>
<dbReference type="EMBL" id="JFHN01000035">
    <property type="protein sequence ID" value="EXU76188.1"/>
    <property type="molecule type" value="Genomic_DNA"/>
</dbReference>
<comment type="caution">
    <text evidence="5">The sequence shown here is derived from an EMBL/GenBank/DDBJ whole genome shotgun (WGS) entry which is preliminary data.</text>
</comment>
<dbReference type="Gene3D" id="1.10.10.60">
    <property type="entry name" value="Homeodomain-like"/>
    <property type="match status" value="1"/>
</dbReference>
<dbReference type="RefSeq" id="WP_034935719.1">
    <property type="nucleotide sequence ID" value="NZ_JFHN01000035.1"/>
</dbReference>
<dbReference type="SUPFAM" id="SSF46689">
    <property type="entry name" value="Homeodomain-like"/>
    <property type="match status" value="1"/>
</dbReference>
<evidence type="ECO:0000256" key="3">
    <source>
        <dbReference type="ARBA" id="ARBA00023163"/>
    </source>
</evidence>
<dbReference type="PANTHER" id="PTHR43280">
    <property type="entry name" value="ARAC-FAMILY TRANSCRIPTIONAL REGULATOR"/>
    <property type="match status" value="1"/>
</dbReference>
<dbReference type="InterPro" id="IPR035418">
    <property type="entry name" value="AraC-bd_2"/>
</dbReference>
<gene>
    <name evidence="5" type="ORF">BG55_06915</name>
</gene>
<dbReference type="InterPro" id="IPR018060">
    <property type="entry name" value="HTH_AraC"/>
</dbReference>
<proteinExistence type="predicted"/>